<reference evidence="1 2" key="1">
    <citation type="journal article" date="2019" name="Sci. Rep.">
        <title>Orb-weaving spider Araneus ventricosus genome elucidates the spidroin gene catalogue.</title>
        <authorList>
            <person name="Kono N."/>
            <person name="Nakamura H."/>
            <person name="Ohtoshi R."/>
            <person name="Moran D.A.P."/>
            <person name="Shinohara A."/>
            <person name="Yoshida Y."/>
            <person name="Fujiwara M."/>
            <person name="Mori M."/>
            <person name="Tomita M."/>
            <person name="Arakawa K."/>
        </authorList>
    </citation>
    <scope>NUCLEOTIDE SEQUENCE [LARGE SCALE GENOMIC DNA]</scope>
</reference>
<gene>
    <name evidence="1" type="ORF">AVEN_55502_1</name>
</gene>
<evidence type="ECO:0000313" key="2">
    <source>
        <dbReference type="Proteomes" id="UP000499080"/>
    </source>
</evidence>
<dbReference type="EMBL" id="BGPR01000163">
    <property type="protein sequence ID" value="GBM00987.1"/>
    <property type="molecule type" value="Genomic_DNA"/>
</dbReference>
<dbReference type="Proteomes" id="UP000499080">
    <property type="component" value="Unassembled WGS sequence"/>
</dbReference>
<accession>A0A4Y2CB71</accession>
<evidence type="ECO:0000313" key="1">
    <source>
        <dbReference type="EMBL" id="GBM00987.1"/>
    </source>
</evidence>
<proteinExistence type="predicted"/>
<keyword evidence="2" id="KW-1185">Reference proteome</keyword>
<organism evidence="1 2">
    <name type="scientific">Araneus ventricosus</name>
    <name type="common">Orbweaver spider</name>
    <name type="synonym">Epeira ventricosa</name>
    <dbReference type="NCBI Taxonomy" id="182803"/>
    <lineage>
        <taxon>Eukaryota</taxon>
        <taxon>Metazoa</taxon>
        <taxon>Ecdysozoa</taxon>
        <taxon>Arthropoda</taxon>
        <taxon>Chelicerata</taxon>
        <taxon>Arachnida</taxon>
        <taxon>Araneae</taxon>
        <taxon>Araneomorphae</taxon>
        <taxon>Entelegynae</taxon>
        <taxon>Araneoidea</taxon>
        <taxon>Araneidae</taxon>
        <taxon>Araneus</taxon>
    </lineage>
</organism>
<protein>
    <submittedName>
        <fullName evidence="1">Uncharacterized protein</fullName>
    </submittedName>
</protein>
<comment type="caution">
    <text evidence="1">The sequence shown here is derived from an EMBL/GenBank/DDBJ whole genome shotgun (WGS) entry which is preliminary data.</text>
</comment>
<name>A0A4Y2CB71_ARAVE</name>
<dbReference type="AlphaFoldDB" id="A0A4Y2CB71"/>
<sequence length="84" mass="9386">MFAHWCGGEVGRGLSALTPVSSSDIKIHDVLCSLTGVAWKFGEVCHLWYRSRHLTSKYTMSYVPSLVWRGRSERIVSSGTDLVI</sequence>